<keyword evidence="1" id="KW-0934">Plastid</keyword>
<sequence length="167" mass="20197">MNFIKFTISKTYNIYKIKKLKKRIYLISMEENKNKKPNYQLIFYEEIGWVYLDTSNWISEEEILMSIRKIFCSILISGMLLLGSPNISFAVQKLPHHINRTETITIYENDKEHEIERHDPIIRIDYRVRPLKRKYIDKNVFSLRIKQNRLLVLEVVKLIQKKTNITY</sequence>
<dbReference type="AlphaFoldDB" id="A0A3G2R0H4"/>
<accession>A0A3G2R0H4</accession>
<protein>
    <submittedName>
        <fullName evidence="1">Uncharacterized protein</fullName>
    </submittedName>
</protein>
<dbReference type="EMBL" id="MH795132">
    <property type="protein sequence ID" value="AYO28755.1"/>
    <property type="molecule type" value="Genomic_DNA"/>
</dbReference>
<name>A0A3G2R0H4_9STRA</name>
<geneLocation type="plastid" evidence="1"/>
<proteinExistence type="predicted"/>
<organism evidence="1">
    <name type="scientific">Neotessella volvocina</name>
    <dbReference type="NCBI Taxonomy" id="52559"/>
    <lineage>
        <taxon>Eukaryota</taxon>
        <taxon>Sar</taxon>
        <taxon>Stramenopiles</taxon>
        <taxon>Ochrophyta</taxon>
        <taxon>Synurophyceae</taxon>
        <taxon>Synurales</taxon>
        <taxon>Neotessellaceae</taxon>
        <taxon>Neotessella</taxon>
    </lineage>
</organism>
<evidence type="ECO:0000313" key="1">
    <source>
        <dbReference type="EMBL" id="AYO28755.1"/>
    </source>
</evidence>
<reference evidence="1" key="1">
    <citation type="submission" date="2018-08" db="EMBL/GenBank/DDBJ databases">
        <title>Comparative Plastid Genomics of Synurophyceae: Evolutionary Evidence of Lateral Gene Transfer and Inverted Repeat Dynamics.</title>
        <authorList>
            <person name="Kim J.I."/>
            <person name="Shin H."/>
            <person name="Skaloud P."/>
            <person name="Jung J."/>
            <person name="Yoon H.S."/>
            <person name="Archibald J.M."/>
            <person name="Shin W."/>
        </authorList>
    </citation>
    <scope>NUCLEOTIDE SEQUENCE</scope>
    <source>
        <strain evidence="1">CCMP1781</strain>
    </source>
</reference>